<proteinExistence type="predicted"/>
<dbReference type="EMBL" id="CAKC01000013">
    <property type="protein sequence ID" value="CCI86339.1"/>
    <property type="molecule type" value="Genomic_DNA"/>
</dbReference>
<organism evidence="1 3">
    <name type="scientific">Lactobacillus gigeriorum DSM 23908 = CRBIP 24.85</name>
    <dbReference type="NCBI Taxonomy" id="1423751"/>
    <lineage>
        <taxon>Bacteria</taxon>
        <taxon>Bacillati</taxon>
        <taxon>Bacillota</taxon>
        <taxon>Bacilli</taxon>
        <taxon>Lactobacillales</taxon>
        <taxon>Lactobacillaceae</taxon>
        <taxon>Lactobacillus</taxon>
    </lineage>
</organism>
<evidence type="ECO:0000313" key="1">
    <source>
        <dbReference type="EMBL" id="CCI86339.1"/>
    </source>
</evidence>
<dbReference type="RefSeq" id="WP_008472244.1">
    <property type="nucleotide sequence ID" value="NZ_AYZO01000021.1"/>
</dbReference>
<name>I7KMW2_9LACO</name>
<dbReference type="Proteomes" id="UP000009326">
    <property type="component" value="Unassembled WGS sequence"/>
</dbReference>
<keyword evidence="4" id="KW-1185">Reference proteome</keyword>
<evidence type="ECO:0000313" key="4">
    <source>
        <dbReference type="Proteomes" id="UP000051521"/>
    </source>
</evidence>
<sequence length="51" mass="6024">MVDKDQYITFAEFKDRVNSIVEGPMADKVVKKLLEVFKEFEPLGVKRIKMY</sequence>
<dbReference type="Proteomes" id="UP000051521">
    <property type="component" value="Unassembled WGS sequence"/>
</dbReference>
<evidence type="ECO:0000313" key="2">
    <source>
        <dbReference type="EMBL" id="KRN11631.1"/>
    </source>
</evidence>
<gene>
    <name evidence="1" type="ORF">BN52_06670</name>
    <name evidence="2" type="ORF">FC38_GL000769</name>
</gene>
<evidence type="ECO:0008006" key="5">
    <source>
        <dbReference type="Google" id="ProtNLM"/>
    </source>
</evidence>
<evidence type="ECO:0000313" key="3">
    <source>
        <dbReference type="Proteomes" id="UP000009326"/>
    </source>
</evidence>
<accession>I7KMW2</accession>
<comment type="caution">
    <text evidence="1">The sequence shown here is derived from an EMBL/GenBank/DDBJ whole genome shotgun (WGS) entry which is preliminary data.</text>
</comment>
<reference evidence="1 3" key="1">
    <citation type="submission" date="2012-06" db="EMBL/GenBank/DDBJ databases">
        <title>Draft genome sequence of Lactobacillus gigeriorum CRBIP 24.85T, isolated from chicken crop.</title>
        <authorList>
            <person name="Cousin S."/>
            <person name="Ma L."/>
            <person name="Creno S."/>
            <person name="Clermont D."/>
            <person name="Loux V."/>
            <person name="Bizet C."/>
            <person name="Bouchier C."/>
        </authorList>
    </citation>
    <scope>NUCLEOTIDE SEQUENCE [LARGE SCALE GENOMIC DNA]</scope>
    <source>
        <strain evidence="3">CRBIP 24.85T</strain>
        <strain evidence="1">Type strain: CRBIP 24.85</strain>
    </source>
</reference>
<dbReference type="PATRIC" id="fig|1423751.3.peg.795"/>
<reference evidence="2 4" key="2">
    <citation type="journal article" date="2015" name="Genome Announc.">
        <title>Expanding the biotechnology potential of lactobacilli through comparative genomics of 213 strains and associated genera.</title>
        <authorList>
            <person name="Sun Z."/>
            <person name="Harris H.M."/>
            <person name="McCann A."/>
            <person name="Guo C."/>
            <person name="Argimon S."/>
            <person name="Zhang W."/>
            <person name="Yang X."/>
            <person name="Jeffery I.B."/>
            <person name="Cooney J.C."/>
            <person name="Kagawa T.F."/>
            <person name="Liu W."/>
            <person name="Song Y."/>
            <person name="Salvetti E."/>
            <person name="Wrobel A."/>
            <person name="Rasinkangas P."/>
            <person name="Parkhill J."/>
            <person name="Rea M.C."/>
            <person name="O'Sullivan O."/>
            <person name="Ritari J."/>
            <person name="Douillard F.P."/>
            <person name="Paul Ross R."/>
            <person name="Yang R."/>
            <person name="Briner A.E."/>
            <person name="Felis G.E."/>
            <person name="de Vos W.M."/>
            <person name="Barrangou R."/>
            <person name="Klaenhammer T.R."/>
            <person name="Caufield P.W."/>
            <person name="Cui Y."/>
            <person name="Zhang H."/>
            <person name="O'Toole P.W."/>
        </authorList>
    </citation>
    <scope>NUCLEOTIDE SEQUENCE [LARGE SCALE GENOMIC DNA]</scope>
    <source>
        <strain evidence="2 4">DSM 23908</strain>
    </source>
</reference>
<dbReference type="AlphaFoldDB" id="I7KMW2"/>
<dbReference type="EMBL" id="AYZO01000021">
    <property type="protein sequence ID" value="KRN11631.1"/>
    <property type="molecule type" value="Genomic_DNA"/>
</dbReference>
<protein>
    <recommendedName>
        <fullName evidence="5">EF-hand domain-containing protein</fullName>
    </recommendedName>
</protein>